<dbReference type="AlphaFoldDB" id="A0A7W4NLP2"/>
<comment type="caution">
    <text evidence="1">The sequence shown here is derived from an EMBL/GenBank/DDBJ whole genome shotgun (WGS) entry which is preliminary data.</text>
</comment>
<evidence type="ECO:0000313" key="1">
    <source>
        <dbReference type="EMBL" id="MBB2160076.1"/>
    </source>
</evidence>
<protein>
    <submittedName>
        <fullName evidence="1">Uncharacterized protein</fullName>
    </submittedName>
</protein>
<evidence type="ECO:0000313" key="2">
    <source>
        <dbReference type="Proteomes" id="UP000589085"/>
    </source>
</evidence>
<dbReference type="Proteomes" id="UP000589085">
    <property type="component" value="Unassembled WGS sequence"/>
</dbReference>
<organism evidence="1 2">
    <name type="scientific">Gluconacetobacter sacchari</name>
    <dbReference type="NCBI Taxonomy" id="92759"/>
    <lineage>
        <taxon>Bacteria</taxon>
        <taxon>Pseudomonadati</taxon>
        <taxon>Pseudomonadota</taxon>
        <taxon>Alphaproteobacteria</taxon>
        <taxon>Acetobacterales</taxon>
        <taxon>Acetobacteraceae</taxon>
        <taxon>Gluconacetobacter</taxon>
    </lineage>
</organism>
<reference evidence="1 2" key="1">
    <citation type="submission" date="2020-04" db="EMBL/GenBank/DDBJ databases">
        <title>Description of novel Gluconacetobacter.</title>
        <authorList>
            <person name="Sombolestani A."/>
        </authorList>
    </citation>
    <scope>NUCLEOTIDE SEQUENCE [LARGE SCALE GENOMIC DNA]</scope>
    <source>
        <strain evidence="1 2">LMG 19747</strain>
    </source>
</reference>
<sequence>MTNQTGDLVINFTAGATLRAAQLNQIQQAKADVVSGQLWSTTLWDALFATEDATSAAVTLENLSGLSNRNAISFGQGGWQFGRDQSANGGDDLYLWHSATGNTPLRYTADDQLYLWSAIDKQLTSNAYGSVGVGVLLNQDLGKTTPVIGSTGALWINQNIYDVGKLDDGTYSEFSAVYTMTGPMDWAKILGPHHVIAYDNHCYSQCTTDPTKRSGMMFGMSLLGRAMGANDCVIDGIGSGSFGYAAATTPPSADEIAYYKGPAGTRSYPQTAGLSVAGISGTSDIYDGNQAGADYGFIYGFRVGGGGGTPYMHTDARSKLMYGGYIGDWDTYGLWIDHPLVSANGEYPASLVLAAQTGGASKYCALGLGIGADGTGGYLLVQDTAHNGAEDLGVYNRTTGQIALHISPTGGVSFNGATGYAPATLPAALTASSTLADVIATVQAIQAGGVACGLFNQAA</sequence>
<accession>A0A7W4NLP2</accession>
<name>A0A7W4NLP2_9PROT</name>
<proteinExistence type="predicted"/>
<gene>
    <name evidence="1" type="ORF">HLH48_07795</name>
</gene>
<dbReference type="RefSeq" id="WP_182996937.1">
    <property type="nucleotide sequence ID" value="NZ_JABEQJ010000008.1"/>
</dbReference>
<dbReference type="EMBL" id="JABEQJ010000008">
    <property type="protein sequence ID" value="MBB2160076.1"/>
    <property type="molecule type" value="Genomic_DNA"/>
</dbReference>